<feature type="non-terminal residue" evidence="7">
    <location>
        <position position="314"/>
    </location>
</feature>
<accession>A0A813KFD8</accession>
<dbReference type="GO" id="GO:0044322">
    <property type="term" value="C:endoplasmic reticulum quality control compartment"/>
    <property type="evidence" value="ECO:0007669"/>
    <property type="project" value="GOC"/>
</dbReference>
<dbReference type="InterPro" id="IPR036026">
    <property type="entry name" value="Seven-hairpin_glycosidases"/>
</dbReference>
<dbReference type="Pfam" id="PF01532">
    <property type="entry name" value="Glyco_hydro_47"/>
    <property type="match status" value="1"/>
</dbReference>
<evidence type="ECO:0000313" key="7">
    <source>
        <dbReference type="EMBL" id="CAE8705621.1"/>
    </source>
</evidence>
<keyword evidence="6" id="KW-0326">Glycosidase</keyword>
<feature type="binding site" evidence="5">
    <location>
        <position position="106"/>
    </location>
    <ligand>
        <name>Ca(2+)</name>
        <dbReference type="ChEBI" id="CHEBI:29108"/>
    </ligand>
</feature>
<keyword evidence="3" id="KW-0256">Endoplasmic reticulum</keyword>
<keyword evidence="5" id="KW-0106">Calcium</keyword>
<dbReference type="AlphaFoldDB" id="A0A813KFD8"/>
<comment type="subcellular location">
    <subcellularLocation>
        <location evidence="1">Endoplasmic reticulum</location>
    </subcellularLocation>
</comment>
<dbReference type="SUPFAM" id="SSF48225">
    <property type="entry name" value="Seven-hairpin glycosidases"/>
    <property type="match status" value="1"/>
</dbReference>
<dbReference type="GO" id="GO:0004571">
    <property type="term" value="F:mannosyl-oligosaccharide 1,2-alpha-mannosidase activity"/>
    <property type="evidence" value="ECO:0007669"/>
    <property type="project" value="InterPro"/>
</dbReference>
<sequence>APTTARDSPLRPELIEAVFYLSVAMPGDSLVFQIAKEMATALDSQSRVACGFASVADVTTNPKRLDDRMDSFFLSETLVYLYLTLAPSEELEKVLPWSLSSVVFTTEGHVFPLPQERNFILDQSAGRTQQLYPTSALSRPLATCEALTPFERVSVQQRCREKYLLTQSYQIQMMGSMTRKCRPQDVLVLVWSQAKSTALALQEMRISGLASSLGQQVAALPLLYSRQRTRGGSQVTTASSSCAAAGGGCGSGNGSTLEAQLLSEGLSVKTRQDDLALLRLDLDNLPGLMPHFTAATSIRGEELREMFAKRTIVE</sequence>
<dbReference type="PRINTS" id="PR00747">
    <property type="entry name" value="GLYHDRLASE47"/>
</dbReference>
<dbReference type="GO" id="GO:0016020">
    <property type="term" value="C:membrane"/>
    <property type="evidence" value="ECO:0007669"/>
    <property type="project" value="InterPro"/>
</dbReference>
<keyword evidence="6" id="KW-0378">Hydrolase</keyword>
<dbReference type="GO" id="GO:0005509">
    <property type="term" value="F:calcium ion binding"/>
    <property type="evidence" value="ECO:0007669"/>
    <property type="project" value="InterPro"/>
</dbReference>
<evidence type="ECO:0000256" key="1">
    <source>
        <dbReference type="ARBA" id="ARBA00004240"/>
    </source>
</evidence>
<comment type="cofactor">
    <cofactor evidence="5">
        <name>Ca(2+)</name>
        <dbReference type="ChEBI" id="CHEBI:29108"/>
    </cofactor>
</comment>
<evidence type="ECO:0000256" key="5">
    <source>
        <dbReference type="PIRSR" id="PIRSR601382-2"/>
    </source>
</evidence>
<proteinExistence type="inferred from homology"/>
<dbReference type="InterPro" id="IPR001382">
    <property type="entry name" value="Glyco_hydro_47"/>
</dbReference>
<dbReference type="InterPro" id="IPR044674">
    <property type="entry name" value="EDEM1/2/3"/>
</dbReference>
<dbReference type="EMBL" id="CAJNNW010031018">
    <property type="protein sequence ID" value="CAE8705621.1"/>
    <property type="molecule type" value="Genomic_DNA"/>
</dbReference>
<gene>
    <name evidence="7" type="ORF">PGLA2088_LOCUS33793</name>
</gene>
<feature type="non-terminal residue" evidence="7">
    <location>
        <position position="1"/>
    </location>
</feature>
<dbReference type="PANTHER" id="PTHR45679">
    <property type="entry name" value="ER DEGRADATION-ENHANCING ALPHA-MANNOSIDASE-LIKE PROTEIN 2"/>
    <property type="match status" value="1"/>
</dbReference>
<dbReference type="GO" id="GO:1904380">
    <property type="term" value="P:endoplasmic reticulum mannose trimming"/>
    <property type="evidence" value="ECO:0007669"/>
    <property type="project" value="InterPro"/>
</dbReference>
<evidence type="ECO:0000256" key="4">
    <source>
        <dbReference type="ARBA" id="ARBA00023180"/>
    </source>
</evidence>
<evidence type="ECO:0000256" key="2">
    <source>
        <dbReference type="ARBA" id="ARBA00007658"/>
    </source>
</evidence>
<keyword evidence="4" id="KW-0325">Glycoprotein</keyword>
<evidence type="ECO:0000313" key="8">
    <source>
        <dbReference type="Proteomes" id="UP000626109"/>
    </source>
</evidence>
<dbReference type="InterPro" id="IPR012341">
    <property type="entry name" value="6hp_glycosidase-like_sf"/>
</dbReference>
<comment type="similarity">
    <text evidence="2 6">Belongs to the glycosyl hydrolase 47 family.</text>
</comment>
<reference evidence="7" key="1">
    <citation type="submission" date="2021-02" db="EMBL/GenBank/DDBJ databases">
        <authorList>
            <person name="Dougan E. K."/>
            <person name="Rhodes N."/>
            <person name="Thang M."/>
            <person name="Chan C."/>
        </authorList>
    </citation>
    <scope>NUCLEOTIDE SEQUENCE</scope>
</reference>
<protein>
    <recommendedName>
        <fullName evidence="6">alpha-1,2-Mannosidase</fullName>
        <ecNumber evidence="6">3.2.1.-</ecNumber>
    </recommendedName>
</protein>
<organism evidence="7 8">
    <name type="scientific">Polarella glacialis</name>
    <name type="common">Dinoflagellate</name>
    <dbReference type="NCBI Taxonomy" id="89957"/>
    <lineage>
        <taxon>Eukaryota</taxon>
        <taxon>Sar</taxon>
        <taxon>Alveolata</taxon>
        <taxon>Dinophyceae</taxon>
        <taxon>Suessiales</taxon>
        <taxon>Suessiaceae</taxon>
        <taxon>Polarella</taxon>
    </lineage>
</organism>
<dbReference type="EC" id="3.2.1.-" evidence="6"/>
<comment type="caution">
    <text evidence="7">The sequence shown here is derived from an EMBL/GenBank/DDBJ whole genome shotgun (WGS) entry which is preliminary data.</text>
</comment>
<evidence type="ECO:0000256" key="6">
    <source>
        <dbReference type="RuleBase" id="RU361193"/>
    </source>
</evidence>
<name>A0A813KFD8_POLGL</name>
<evidence type="ECO:0000256" key="3">
    <source>
        <dbReference type="ARBA" id="ARBA00022824"/>
    </source>
</evidence>
<keyword evidence="5" id="KW-0479">Metal-binding</keyword>
<dbReference type="Gene3D" id="1.50.10.10">
    <property type="match status" value="1"/>
</dbReference>
<dbReference type="Proteomes" id="UP000626109">
    <property type="component" value="Unassembled WGS sequence"/>
</dbReference>
<dbReference type="GO" id="GO:0005975">
    <property type="term" value="P:carbohydrate metabolic process"/>
    <property type="evidence" value="ECO:0007669"/>
    <property type="project" value="InterPro"/>
</dbReference>